<reference evidence="9 10" key="1">
    <citation type="journal article" date="2018" name="Mol. Biol. Evol.">
        <title>Broad Genomic Sampling Reveals a Smut Pathogenic Ancestry of the Fungal Clade Ustilaginomycotina.</title>
        <authorList>
            <person name="Kijpornyongpan T."/>
            <person name="Mondo S.J."/>
            <person name="Barry K."/>
            <person name="Sandor L."/>
            <person name="Lee J."/>
            <person name="Lipzen A."/>
            <person name="Pangilinan J."/>
            <person name="LaButti K."/>
            <person name="Hainaut M."/>
            <person name="Henrissat B."/>
            <person name="Grigoriev I.V."/>
            <person name="Spatafora J.W."/>
            <person name="Aime M.C."/>
        </authorList>
    </citation>
    <scope>NUCLEOTIDE SEQUENCE [LARGE SCALE GENOMIC DNA]</scope>
    <source>
        <strain evidence="9 10">MCA 4186</strain>
    </source>
</reference>
<feature type="region of interest" description="Disordered" evidence="4">
    <location>
        <begin position="1875"/>
        <end position="1917"/>
    </location>
</feature>
<feature type="domain" description="Intermembrane lipid transfer protein VPS13-like C-terminal" evidence="8">
    <location>
        <begin position="3201"/>
        <end position="3307"/>
    </location>
</feature>
<feature type="domain" description="Chorein N-terminal" evidence="5">
    <location>
        <begin position="1"/>
        <end position="887"/>
    </location>
</feature>
<feature type="compositionally biased region" description="Acidic residues" evidence="4">
    <location>
        <begin position="944"/>
        <end position="961"/>
    </location>
</feature>
<dbReference type="OrthoDB" id="428159at2759"/>
<dbReference type="Proteomes" id="UP000245946">
    <property type="component" value="Unassembled WGS sequence"/>
</dbReference>
<dbReference type="EMBL" id="KZ819303">
    <property type="protein sequence ID" value="PWN95721.1"/>
    <property type="molecule type" value="Genomic_DNA"/>
</dbReference>
<dbReference type="InterPro" id="IPR009543">
    <property type="entry name" value="VPS13_VAB"/>
</dbReference>
<accession>A0A316Z2F6</accession>
<dbReference type="Pfam" id="PF25037">
    <property type="entry name" value="VPS13_C"/>
    <property type="match status" value="1"/>
</dbReference>
<dbReference type="GO" id="GO:0045324">
    <property type="term" value="P:late endosome to vacuole transport"/>
    <property type="evidence" value="ECO:0007669"/>
    <property type="project" value="TreeGrafter"/>
</dbReference>
<dbReference type="GO" id="GO:0045053">
    <property type="term" value="P:protein retention in Golgi apparatus"/>
    <property type="evidence" value="ECO:0007669"/>
    <property type="project" value="TreeGrafter"/>
</dbReference>
<name>A0A316Z2F6_9BASI</name>
<feature type="compositionally biased region" description="Low complexity" evidence="4">
    <location>
        <begin position="899"/>
        <end position="908"/>
    </location>
</feature>
<evidence type="ECO:0000313" key="10">
    <source>
        <dbReference type="Proteomes" id="UP000245946"/>
    </source>
</evidence>
<dbReference type="PANTHER" id="PTHR16166:SF93">
    <property type="entry name" value="INTERMEMBRANE LIPID TRANSFER PROTEIN VPS13"/>
    <property type="match status" value="1"/>
</dbReference>
<feature type="region of interest" description="Disordered" evidence="4">
    <location>
        <begin position="1707"/>
        <end position="1748"/>
    </location>
</feature>
<proteinExistence type="inferred from homology"/>
<dbReference type="GO" id="GO:0007005">
    <property type="term" value="P:mitochondrion organization"/>
    <property type="evidence" value="ECO:0007669"/>
    <property type="project" value="TreeGrafter"/>
</dbReference>
<feature type="compositionally biased region" description="Low complexity" evidence="4">
    <location>
        <begin position="433"/>
        <end position="444"/>
    </location>
</feature>
<evidence type="ECO:0000256" key="2">
    <source>
        <dbReference type="ARBA" id="ARBA00022448"/>
    </source>
</evidence>
<dbReference type="InterPro" id="IPR026854">
    <property type="entry name" value="VPS13_N"/>
</dbReference>
<evidence type="ECO:0000256" key="4">
    <source>
        <dbReference type="SAM" id="MobiDB-lite"/>
    </source>
</evidence>
<dbReference type="GO" id="GO:0006623">
    <property type="term" value="P:protein targeting to vacuole"/>
    <property type="evidence" value="ECO:0007669"/>
    <property type="project" value="TreeGrafter"/>
</dbReference>
<feature type="region of interest" description="Disordered" evidence="4">
    <location>
        <begin position="1133"/>
        <end position="1159"/>
    </location>
</feature>
<organism evidence="9 10">
    <name type="scientific">Tilletiopsis washingtonensis</name>
    <dbReference type="NCBI Taxonomy" id="58919"/>
    <lineage>
        <taxon>Eukaryota</taxon>
        <taxon>Fungi</taxon>
        <taxon>Dikarya</taxon>
        <taxon>Basidiomycota</taxon>
        <taxon>Ustilaginomycotina</taxon>
        <taxon>Exobasidiomycetes</taxon>
        <taxon>Entylomatales</taxon>
        <taxon>Entylomatales incertae sedis</taxon>
        <taxon>Tilletiopsis</taxon>
    </lineage>
</organism>
<feature type="compositionally biased region" description="Polar residues" evidence="4">
    <location>
        <begin position="1497"/>
        <end position="1506"/>
    </location>
</feature>
<feature type="region of interest" description="Disordered" evidence="4">
    <location>
        <begin position="591"/>
        <end position="610"/>
    </location>
</feature>
<protein>
    <recommendedName>
        <fullName evidence="11">DUF1162-domain-containing protein</fullName>
    </recommendedName>
</protein>
<evidence type="ECO:0000259" key="6">
    <source>
        <dbReference type="Pfam" id="PF25033"/>
    </source>
</evidence>
<evidence type="ECO:0000259" key="5">
    <source>
        <dbReference type="Pfam" id="PF12624"/>
    </source>
</evidence>
<dbReference type="PANTHER" id="PTHR16166">
    <property type="entry name" value="VACUOLAR PROTEIN SORTING-ASSOCIATED PROTEIN VPS13"/>
    <property type="match status" value="1"/>
</dbReference>
<feature type="region of interest" description="Disordered" evidence="4">
    <location>
        <begin position="1495"/>
        <end position="1525"/>
    </location>
</feature>
<sequence length="3333" mass="367435">MLEGVLATVLNRFLASYVDGLNTSQLNVGIWSGDVKLRNLRLKTSALDKFRLPIDVKEGYLGDLTLSIPWSNLKGKPVRVLVENVYLLAAPKEASAEVDEDEERERAEAAKQEKLANAELLGGGSKVGVSEEDAQKNESFTSSLVAKIVDNLQITVRNIHVRYEDKLSNPEHPFSAGLTLAEFSAVSTDKDWNPTFVQNSREGTHKLARLESLAAYWDTDAESLAGFEISEAQKKFASLIARDGRVPEHQYILKPVSGAGRLVMRREMTSEIPKMDAQLLFDQLGFTLDDEQYRDVISVADLFHFYTRQAQYRRFRPTAEEVEQNRPRALLRFAGRAILSEVHEKRKVWTWDYFAQRRDERREYVRLFKVKETATQKANQHQAAAAVPQSDEGSQLRDLERQLGYKDIRFYRSIARHELRKERAAKQKDHLALGHSSSSAAPAGDGAGGGGGGGGWLGWIWGGGGHHKGAAQDQPGMLNDEQRKELYDAIEWDESMGTDALTQAVDLPGDAMKLRLTTKLQTGSLALRDHSRGTEILSLVFDSLQADVNQRVDNFEAAVSLGGLRVYDGTTANSLYPQVVRVKDDVLDIPGRENSGSGTVEQAAHEVGKESDPDNPFFYLKFENKPLDRRADNALTVKMRSMEIIYHKSYVENIVRFFKPPESELELIGALIDVASETIEGIRKETRAGLENALENHKTIDVVLDVKAPIIIVPEDVTAKQCQHIVLDAGHIAVRSVLADQSALDTVRSKQHKQYDEDDYRQLESLMYDRFFVKLESMQLVMGPDIETCLRSLAVDSPSHASHLLERINLDFTLHNSILPKAPNLTKFKITGHLPTLRVNFSDRKYKALMQVIDVAIPNFDDEEPTSGQLEEVLESRGGTDGDAVAADQEREQRRRSQQHSQYASAAAGDEPASGNTLDQAALDINKVRRQRIASQMRGGGDEYLVDDQDDEDEAEFQDAEDDTADRINAHQKTFELHFVVDSLQGSIYKSNADPTKPDRLLVEANFEGFLFHLAVLPYHMEIDVGLRSLELEDKIVDQGQAVFKHLMTSKPVHDGTRASSTSSSMSSASPTSDRDLVRVKYVRVQTNSPEFQTVFEGIDQSISIELSTINIMLTRVSVLVVYDWIMTTFVPEEPAPPTKPAPAADDGAPARSGKEVAQQPLADGLARKEMLRVRVKLTSIVLRLNNEGSLLATLTLSTADVAVLLRGNTLRVAARLGSLLLVDNAPREGKSRGQFRKLLSIDGDELADFTYETFDELDSVTYPGFDTAIWLRSGSLRFTFAEEPIRDLLQFFSKFARMKEVYDAATQAASAQASQLQARAAKLHYDVVIKTPIVSISRGQGSSDVLTANLGEIYAHNTFPSQADGRTVTQVEAGLRHIRLASRMRFGSQEYHLQMIDDVNISVDMTQREHLPSDGTGPATSAPSPARGSNDGEQAVTASSSADEPDMQIVARMSDVQIKLTEQQYGFIMALTQAIPRAFAIETDDDVDADNAVSSIPSVSATPTARTPPAQQEPRSDAHHPGASAGVDLLPELGLVGHTADGSHVQLHATLDLLFSVQTINLELYSAAATAQDTLHNASLARFALNGSEVKLKMLSDSSLEAEVALKSFTVSDTRPDKETKFREIIPAVRHDGHQFMLSYTASGGPDSTALALVTIDSPKVIFSLDPVFALLGFFMSAFSEADAQMAQDSQRAAASAAAAEGALGDNGAAATRKRAEAASKRGGKSLQSAHTQPSAASEPSQNAPAQSTMSFRVNIVDPTIILLAAPERSDTDAIVLSIRQVLMSQQAIMALKVDQFGMFMCRMDKPKESLRFLDNFDLTMSLDSRGTGSRQVTSIEIDVEPLVLRVSYRDIMMISSVVNKAIELSAQSGSSGEDAASAAKRREPSTASGVSLDSTRALSPPGRASSGGGRSGERPTEAQVIVAKEILKADVAGLQLILIGDIHSLPMLDLNLRKFSVDVRDWSGDMRMKTSIGMYINYNNLSRSHWEPLIDPWVVDFAMETAEGSSVMTVSSKRRLEINVTTTLIETSLTTAAIMGDDSIQASAVRDQTAPFKICNRTGYRISLWPENDDRRAKVSATHLDDSTDTPWRFDDWKSMREHSMESGGNMLSLQIEGMPWERIKHVSVDREGESIINLRPKLDKVAHRLLCDVKLVDNVKVVTFRSAFNIENRTMVPVEVVVLDADGELSSIIRHMDPGEDCPVPIEAAYHNRIRLRPDPGFEYNWSSESVGWQDLVKRSTRTLTCEANASGEAPFRFQCFTICDKQDPMSRVYPRLALRLRAPVEVENLLPYDIQYRIFDRNLNHNWSSYLRKGGVSPIHVVELSHLLLLSVDIQSSVFSPSEFAIIATDNGDDFPVEKTLTLADAENLKLNLRLHYFKYPDSGGAFKVQIYAPYIFINQTGLPFALKTKSWLGGAKLVAGQEQGQVADLRREPDPFLFSHNSNDRRNRVLLRVGDSAWSKPLSFEAIGSESEVVIASSSKNEEIHLGLEVQDGLGKFKLSKVVKLTPRYLVRNNLDEPLNLREAGAADYHTAEPGKRIPLHFLRVGASKQMTLAYPGVNNKWTAPFNIEDIGSVHLRIAKAGDHQHLIKAEVLLEGPTIFISLSLERGPWPFMLRNESDHTITFMQATEREGSDRDGHGARDEAVGKRYELKPRSKMKYAWDYPAMGSKLIRLVANGKERSVNILEIGTLVPFKFPSADGRGNRVISLDVRADGATQTLVISPWSEEKSGFRLKRQNSTFSRSDTVSSSRTDAGFEAIDVDSGPSSTFNVEFEGVGISIINRSVQEIAYVSFRGLEMHYTQSERAVSIGVVCKWIQIDNQLFGGLFPIVLYPAVLRDGKELDQHPVLQLSWIASRDETHGAQIVKYASVLLQEISVELDEDFLYALIDFSKLQGASWQKDAASESDFVEDPREIPEPKGVHGQAADTYFEVLHLQPLAINLSFMRTDMRTDRAEERVGSRNPILFAINAISMALGNLNEAPIRLNALVIENVRLSSAVLQERLITHYTQALIGQLYRVMGSLDVIGNPVGLFNNVSGGFVALWYEPYQGLVMHGNKELGLGIVRGASAFAKGAVFGVTDSVSKVTGSIGKGLAAATMDPEFQSRRRMTRFRNKPKHALYGITGGANAFFTSLTSGLAGVALKPIEGAERGGALGFAKGLGVGLVGAVTKPLVGTFDFASNLTEGVRNTTVVFDQNEIDRVRLPRFIAADGIVRPYSSREALGLTWLKNVDDGRLMKESYVAHVDVGGSGGGDAVVMLTLTRILFVRTLRLKVAWEVPLSDLSSISLESEGIALVLRGGVAGPFLALSDLGTRNFMFRSISRVVQAYNAQHTQ</sequence>
<dbReference type="Pfam" id="PF12624">
    <property type="entry name" value="VPS13_N"/>
    <property type="match status" value="1"/>
</dbReference>
<evidence type="ECO:0000256" key="1">
    <source>
        <dbReference type="ARBA" id="ARBA00006545"/>
    </source>
</evidence>
<feature type="domain" description="Vacuolar protein sorting-associated protein 13 VPS13 adaptor binding" evidence="7">
    <location>
        <begin position="2094"/>
        <end position="2666"/>
    </location>
</feature>
<feature type="compositionally biased region" description="Low complexity" evidence="4">
    <location>
        <begin position="1142"/>
        <end position="1151"/>
    </location>
</feature>
<dbReference type="Pfam" id="PF25036">
    <property type="entry name" value="VPS13_VAB"/>
    <property type="match status" value="1"/>
</dbReference>
<feature type="compositionally biased region" description="Low complexity" evidence="4">
    <location>
        <begin position="1059"/>
        <end position="1072"/>
    </location>
</feature>
<evidence type="ECO:0000259" key="8">
    <source>
        <dbReference type="Pfam" id="PF25037"/>
    </source>
</evidence>
<feature type="region of interest" description="Disordered" evidence="4">
    <location>
        <begin position="1053"/>
        <end position="1072"/>
    </location>
</feature>
<feature type="region of interest" description="Disordered" evidence="4">
    <location>
        <begin position="1409"/>
        <end position="1449"/>
    </location>
</feature>
<feature type="region of interest" description="Disordered" evidence="4">
    <location>
        <begin position="873"/>
        <end position="917"/>
    </location>
</feature>
<dbReference type="InterPro" id="IPR056747">
    <property type="entry name" value="VPS13-like_M"/>
</dbReference>
<keyword evidence="10" id="KW-1185">Reference proteome</keyword>
<evidence type="ECO:0000256" key="3">
    <source>
        <dbReference type="ARBA" id="ARBA00023055"/>
    </source>
</evidence>
<dbReference type="Pfam" id="PF25033">
    <property type="entry name" value="VPS13_M"/>
    <property type="match status" value="1"/>
</dbReference>
<feature type="domain" description="VPS13-like middle region" evidence="6">
    <location>
        <begin position="1187"/>
        <end position="2033"/>
    </location>
</feature>
<feature type="region of interest" description="Disordered" evidence="4">
    <location>
        <begin position="939"/>
        <end position="961"/>
    </location>
</feature>
<feature type="compositionally biased region" description="Polar residues" evidence="4">
    <location>
        <begin position="1727"/>
        <end position="1748"/>
    </location>
</feature>
<keyword evidence="3" id="KW-0445">Lipid transport</keyword>
<dbReference type="GeneID" id="37270831"/>
<dbReference type="InterPro" id="IPR026847">
    <property type="entry name" value="VPS13"/>
</dbReference>
<dbReference type="GO" id="GO:0006869">
    <property type="term" value="P:lipid transport"/>
    <property type="evidence" value="ECO:0007669"/>
    <property type="project" value="UniProtKB-KW"/>
</dbReference>
<evidence type="ECO:0008006" key="11">
    <source>
        <dbReference type="Google" id="ProtNLM"/>
    </source>
</evidence>
<gene>
    <name evidence="9" type="ORF">FA09DRAFT_332036</name>
</gene>
<dbReference type="InterPro" id="IPR056748">
    <property type="entry name" value="VPS13-like_C"/>
</dbReference>
<feature type="compositionally biased region" description="Polar residues" evidence="4">
    <location>
        <begin position="1887"/>
        <end position="1899"/>
    </location>
</feature>
<comment type="similarity">
    <text evidence="1">Belongs to the VPS13 family.</text>
</comment>
<dbReference type="STRING" id="58919.A0A316Z2F6"/>
<evidence type="ECO:0000259" key="7">
    <source>
        <dbReference type="Pfam" id="PF25036"/>
    </source>
</evidence>
<dbReference type="RefSeq" id="XP_025596000.1">
    <property type="nucleotide sequence ID" value="XM_025743287.1"/>
</dbReference>
<evidence type="ECO:0000313" key="9">
    <source>
        <dbReference type="EMBL" id="PWN95721.1"/>
    </source>
</evidence>
<keyword evidence="2" id="KW-0813">Transport</keyword>
<feature type="region of interest" description="Disordered" evidence="4">
    <location>
        <begin position="425"/>
        <end position="450"/>
    </location>
</feature>